<comment type="similarity">
    <text evidence="2">Belongs to the histone deacetylase family.</text>
</comment>
<dbReference type="RefSeq" id="WP_263073471.1">
    <property type="nucleotide sequence ID" value="NZ_JAOUSF010000003.1"/>
</dbReference>
<proteinExistence type="inferred from homology"/>
<dbReference type="InterPro" id="IPR023801">
    <property type="entry name" value="His_deacetylse_dom"/>
</dbReference>
<sequence length="386" mass="43673">MKDNAVFIYSDELLHYKFADNHPFNQKRLLLTVDLLHSLDFLAKENIVAPRYATEEELLLIHDGRYIEAVKKAGEGLLKQSDWEKFGLGTEDTPIFSKMHEASSLIVGGTLTAVDAVMSGNSLHALHLGGGLHHSLPGKASGFCIYNDCAVAIQYLRKKYNAKVLYIDTDAHHGDGVQWSFYDDPNVCVVSIHETGRYLFPGTGAIYERGHGHGYGYTFNVPLDAFTEDDSWLEAYSAVLTAVADYFKPDILLTQNGVDAHYYDPLTHLSTTIAIYREIPKFAHEIAHRYCEGRWVAVGGGGYDIWRVVPRAWSYLWFEMNDQRNITGEIPADWLHRWQPEAPVALPTNWEDPTPLYPAIPRKNEIEQKNKKTVETVLQIIHNHSS</sequence>
<dbReference type="GO" id="GO:0045150">
    <property type="term" value="P:acetoin catabolic process"/>
    <property type="evidence" value="ECO:0007669"/>
    <property type="project" value="UniProtKB-KW"/>
</dbReference>
<dbReference type="PRINTS" id="PR01270">
    <property type="entry name" value="HDASUPER"/>
</dbReference>
<reference evidence="6" key="1">
    <citation type="submission" date="2022-10" db="EMBL/GenBank/DDBJ databases">
        <title>Description of Fervidibacillus gen. nov. in the family Fervidibacillaceae fam. nov. with two species, Fervidibacillus albus sp. nov., and Fervidibacillus halotolerans sp. nov., isolated from tidal flat sediments.</title>
        <authorList>
            <person name="Kwon K.K."/>
            <person name="Yang S.-H."/>
        </authorList>
    </citation>
    <scope>NUCLEOTIDE SEQUENCE</scope>
    <source>
        <strain evidence="6">JCM 19140</strain>
    </source>
</reference>
<evidence type="ECO:0000256" key="1">
    <source>
        <dbReference type="ARBA" id="ARBA00005101"/>
    </source>
</evidence>
<keyword evidence="7" id="KW-1185">Reference proteome</keyword>
<dbReference type="PANTHER" id="PTHR10625:SF10">
    <property type="entry name" value="HISTONE DEACETYLASE HDAC1"/>
    <property type="match status" value="1"/>
</dbReference>
<protein>
    <recommendedName>
        <fullName evidence="3">Acetoin utilization protein AcuC</fullName>
    </recommendedName>
</protein>
<evidence type="ECO:0000256" key="2">
    <source>
        <dbReference type="ARBA" id="ARBA00005947"/>
    </source>
</evidence>
<feature type="domain" description="Histone deacetylase" evidence="5">
    <location>
        <begin position="22"/>
        <end position="317"/>
    </location>
</feature>
<evidence type="ECO:0000256" key="3">
    <source>
        <dbReference type="ARBA" id="ARBA00020218"/>
    </source>
</evidence>
<dbReference type="InterPro" id="IPR000286">
    <property type="entry name" value="HDACs"/>
</dbReference>
<dbReference type="PRINTS" id="PR01272">
    <property type="entry name" value="ACUCPROTEIN"/>
</dbReference>
<name>A0AAE3LNU5_9BACI</name>
<accession>A0AAE3LNU5</accession>
<comment type="caution">
    <text evidence="6">The sequence shown here is derived from an EMBL/GenBank/DDBJ whole genome shotgun (WGS) entry which is preliminary data.</text>
</comment>
<dbReference type="CDD" id="cd09994">
    <property type="entry name" value="HDAC_AcuC_like"/>
    <property type="match status" value="1"/>
</dbReference>
<dbReference type="AlphaFoldDB" id="A0AAE3LNU5"/>
<keyword evidence="4" id="KW-0006">Acetoin catabolism</keyword>
<dbReference type="GO" id="GO:0040029">
    <property type="term" value="P:epigenetic regulation of gene expression"/>
    <property type="evidence" value="ECO:0007669"/>
    <property type="project" value="TreeGrafter"/>
</dbReference>
<dbReference type="InterPro" id="IPR037138">
    <property type="entry name" value="His_deacetylse_dom_sf"/>
</dbReference>
<evidence type="ECO:0000313" key="7">
    <source>
        <dbReference type="Proteomes" id="UP001209318"/>
    </source>
</evidence>
<dbReference type="Gene3D" id="3.40.800.20">
    <property type="entry name" value="Histone deacetylase domain"/>
    <property type="match status" value="1"/>
</dbReference>
<dbReference type="PANTHER" id="PTHR10625">
    <property type="entry name" value="HISTONE DEACETYLASE HDAC1-RELATED"/>
    <property type="match status" value="1"/>
</dbReference>
<dbReference type="Proteomes" id="UP001209318">
    <property type="component" value="Unassembled WGS sequence"/>
</dbReference>
<dbReference type="Pfam" id="PF00850">
    <property type="entry name" value="Hist_deacetyl"/>
    <property type="match status" value="1"/>
</dbReference>
<dbReference type="GO" id="GO:0004407">
    <property type="term" value="F:histone deacetylase activity"/>
    <property type="evidence" value="ECO:0007669"/>
    <property type="project" value="TreeGrafter"/>
</dbReference>
<dbReference type="InterPro" id="IPR023696">
    <property type="entry name" value="Ureohydrolase_dom_sf"/>
</dbReference>
<evidence type="ECO:0000313" key="6">
    <source>
        <dbReference type="EMBL" id="MCU9614232.1"/>
    </source>
</evidence>
<gene>
    <name evidence="6" type="ORF">OEV98_11730</name>
</gene>
<dbReference type="SUPFAM" id="SSF52768">
    <property type="entry name" value="Arginase/deacetylase"/>
    <property type="match status" value="1"/>
</dbReference>
<dbReference type="EMBL" id="JAOUSF010000003">
    <property type="protein sequence ID" value="MCU9614232.1"/>
    <property type="molecule type" value="Genomic_DNA"/>
</dbReference>
<comment type="pathway">
    <text evidence="1">Ketone degradation; acetoin degradation.</text>
</comment>
<evidence type="ECO:0000259" key="5">
    <source>
        <dbReference type="Pfam" id="PF00850"/>
    </source>
</evidence>
<dbReference type="InterPro" id="IPR003085">
    <property type="entry name" value="AcuC"/>
</dbReference>
<organism evidence="6 7">
    <name type="scientific">Perspicuibacillus lycopersici</name>
    <dbReference type="NCBI Taxonomy" id="1325689"/>
    <lineage>
        <taxon>Bacteria</taxon>
        <taxon>Bacillati</taxon>
        <taxon>Bacillota</taxon>
        <taxon>Bacilli</taxon>
        <taxon>Bacillales</taxon>
        <taxon>Bacillaceae</taxon>
        <taxon>Perspicuibacillus</taxon>
    </lineage>
</organism>
<evidence type="ECO:0000256" key="4">
    <source>
        <dbReference type="ARBA" id="ARBA00022627"/>
    </source>
</evidence>